<accession>A0AA39V571</accession>
<dbReference type="PANTHER" id="PTHR22928">
    <property type="entry name" value="TELOMERE-ASSOCIATED PROTEIN RIF1"/>
    <property type="match status" value="1"/>
</dbReference>
<feature type="region of interest" description="Disordered" evidence="7">
    <location>
        <begin position="1181"/>
        <end position="1297"/>
    </location>
</feature>
<evidence type="ECO:0000256" key="1">
    <source>
        <dbReference type="ARBA" id="ARBA00004123"/>
    </source>
</evidence>
<keyword evidence="3" id="KW-0158">Chromosome</keyword>
<feature type="compositionally biased region" description="Basic and acidic residues" evidence="7">
    <location>
        <begin position="1559"/>
        <end position="1569"/>
    </location>
</feature>
<feature type="compositionally biased region" description="Polar residues" evidence="7">
    <location>
        <begin position="1545"/>
        <end position="1556"/>
    </location>
</feature>
<evidence type="ECO:0000256" key="5">
    <source>
        <dbReference type="ARBA" id="ARBA00023242"/>
    </source>
</evidence>
<gene>
    <name evidence="9" type="ORF">JMJ35_001411</name>
</gene>
<feature type="region of interest" description="Disordered" evidence="7">
    <location>
        <begin position="697"/>
        <end position="716"/>
    </location>
</feature>
<feature type="compositionally biased region" description="Low complexity" evidence="7">
    <location>
        <begin position="704"/>
        <end position="716"/>
    </location>
</feature>
<name>A0AA39V571_9LECA</name>
<feature type="domain" description="Telomere-associated protein Rif1 N-terminal" evidence="8">
    <location>
        <begin position="145"/>
        <end position="518"/>
    </location>
</feature>
<comment type="caution">
    <text evidence="9">The sequence shown here is derived from an EMBL/GenBank/DDBJ whole genome shotgun (WGS) entry which is preliminary data.</text>
</comment>
<comment type="subcellular location">
    <subcellularLocation>
        <location evidence="2">Chromosome</location>
        <location evidence="2">Telomere</location>
    </subcellularLocation>
    <subcellularLocation>
        <location evidence="1">Nucleus</location>
    </subcellularLocation>
</comment>
<dbReference type="GO" id="GO:0140445">
    <property type="term" value="C:chromosome, telomeric repeat region"/>
    <property type="evidence" value="ECO:0007669"/>
    <property type="project" value="TreeGrafter"/>
</dbReference>
<feature type="compositionally biased region" description="Basic residues" evidence="7">
    <location>
        <begin position="1445"/>
        <end position="1454"/>
    </location>
</feature>
<feature type="region of interest" description="Disordered" evidence="7">
    <location>
        <begin position="1104"/>
        <end position="1155"/>
    </location>
</feature>
<feature type="compositionally biased region" description="Polar residues" evidence="7">
    <location>
        <begin position="24"/>
        <end position="36"/>
    </location>
</feature>
<dbReference type="PANTHER" id="PTHR22928:SF3">
    <property type="entry name" value="TELOMERE-ASSOCIATED PROTEIN RIF1"/>
    <property type="match status" value="1"/>
</dbReference>
<proteinExistence type="predicted"/>
<reference evidence="9" key="1">
    <citation type="submission" date="2023-03" db="EMBL/GenBank/DDBJ databases">
        <title>Complete genome of Cladonia borealis.</title>
        <authorList>
            <person name="Park H."/>
        </authorList>
    </citation>
    <scope>NUCLEOTIDE SEQUENCE</scope>
    <source>
        <strain evidence="9">ANT050790</strain>
    </source>
</reference>
<dbReference type="Proteomes" id="UP001166286">
    <property type="component" value="Unassembled WGS sequence"/>
</dbReference>
<feature type="compositionally biased region" description="Polar residues" evidence="7">
    <location>
        <begin position="1679"/>
        <end position="1696"/>
    </location>
</feature>
<evidence type="ECO:0000313" key="10">
    <source>
        <dbReference type="Proteomes" id="UP001166286"/>
    </source>
</evidence>
<feature type="compositionally biased region" description="Basic and acidic residues" evidence="7">
    <location>
        <begin position="1502"/>
        <end position="1514"/>
    </location>
</feature>
<feature type="compositionally biased region" description="Polar residues" evidence="7">
    <location>
        <begin position="1588"/>
        <end position="1600"/>
    </location>
</feature>
<evidence type="ECO:0000256" key="3">
    <source>
        <dbReference type="ARBA" id="ARBA00022454"/>
    </source>
</evidence>
<feature type="compositionally biased region" description="Basic and acidic residues" evidence="7">
    <location>
        <begin position="86"/>
        <end position="105"/>
    </location>
</feature>
<dbReference type="EMBL" id="JAFEKC020000002">
    <property type="protein sequence ID" value="KAK0516808.1"/>
    <property type="molecule type" value="Genomic_DNA"/>
</dbReference>
<dbReference type="Pfam" id="PF12231">
    <property type="entry name" value="Rif1_N"/>
    <property type="match status" value="1"/>
</dbReference>
<feature type="region of interest" description="Disordered" evidence="7">
    <location>
        <begin position="1502"/>
        <end position="1700"/>
    </location>
</feature>
<dbReference type="GO" id="GO:0000723">
    <property type="term" value="P:telomere maintenance"/>
    <property type="evidence" value="ECO:0007669"/>
    <property type="project" value="TreeGrafter"/>
</dbReference>
<dbReference type="InterPro" id="IPR022031">
    <property type="entry name" value="Rif1_N"/>
</dbReference>
<organism evidence="9 10">
    <name type="scientific">Cladonia borealis</name>
    <dbReference type="NCBI Taxonomy" id="184061"/>
    <lineage>
        <taxon>Eukaryota</taxon>
        <taxon>Fungi</taxon>
        <taxon>Dikarya</taxon>
        <taxon>Ascomycota</taxon>
        <taxon>Pezizomycotina</taxon>
        <taxon>Lecanoromycetes</taxon>
        <taxon>OSLEUM clade</taxon>
        <taxon>Lecanoromycetidae</taxon>
        <taxon>Lecanorales</taxon>
        <taxon>Lecanorineae</taxon>
        <taxon>Cladoniaceae</taxon>
        <taxon>Cladonia</taxon>
    </lineage>
</organism>
<evidence type="ECO:0000256" key="2">
    <source>
        <dbReference type="ARBA" id="ARBA00004574"/>
    </source>
</evidence>
<feature type="compositionally biased region" description="Basic and acidic residues" evidence="7">
    <location>
        <begin position="1190"/>
        <end position="1203"/>
    </location>
</feature>
<evidence type="ECO:0000256" key="7">
    <source>
        <dbReference type="SAM" id="MobiDB-lite"/>
    </source>
</evidence>
<keyword evidence="5" id="KW-0539">Nucleus</keyword>
<dbReference type="InterPro" id="IPR016024">
    <property type="entry name" value="ARM-type_fold"/>
</dbReference>
<feature type="region of interest" description="Disordered" evidence="7">
    <location>
        <begin position="76"/>
        <end position="108"/>
    </location>
</feature>
<feature type="compositionally biased region" description="Basic residues" evidence="7">
    <location>
        <begin position="1533"/>
        <end position="1544"/>
    </location>
</feature>
<feature type="region of interest" description="Disordered" evidence="7">
    <location>
        <begin position="1388"/>
        <end position="1488"/>
    </location>
</feature>
<evidence type="ECO:0000259" key="8">
    <source>
        <dbReference type="Pfam" id="PF12231"/>
    </source>
</evidence>
<keyword evidence="10" id="KW-1185">Reference proteome</keyword>
<dbReference type="GO" id="GO:0005634">
    <property type="term" value="C:nucleus"/>
    <property type="evidence" value="ECO:0007669"/>
    <property type="project" value="UniProtKB-SubCell"/>
</dbReference>
<feature type="compositionally biased region" description="Polar residues" evidence="7">
    <location>
        <begin position="1401"/>
        <end position="1414"/>
    </location>
</feature>
<sequence length="1763" mass="196361">MVSFGSGLATITARPPTPPKESATKLSNANLTTFSLNALDRPLLDTPEESPASSAEYFKGSSEKAQKRVGFSPWTEYHRPLSNSGKDSDSESQIRRLRPSKECRSSNKSILKISSDPVMVAPNDELQVFDQDSLPAMLRSTTLHLASTSRSSRLDAYSTLLACLSAYDDIPDTQELSEKIVEITGYIRRDITSKISDEGPLDIQLATQALKVLTVFVCTPAMAKYLPEEFCLFFLERSISCIEDVGSPKILVSHYMQLLEKQKLGPKHMTTERVNRLLTVLEGITNRIKSNRIVGHRLMIYQRLLTQAKTVMVSRTRDWIDHLVGGMLSTIKDIRARAISFGMDAGLLLGTTSSVTHACLEIFNGALPEGKKVIEYMAMRLIEMLKSKEDGVHVPQIWSVVILFLRSRRRQLERWEHIKIWLEVIQRCFNSSDAQIKFQANIAWNRLIFAINLDTSTCESMFKMLRQPIVSSLERKDSDKNSKQAKQIARSSYCTLLYYAFRPASGHVQLDKYWDFYVAQVLPSCFVASKTEVEYACNILIALFAGHGKPKLWEENRANVNGPVKPEELPCLDSKWVRLKTSSILQIFEKLFAVADWSIREDQEDPLMLAWRCFMTALGNAGSKEVKVSMDSMNSIAQVFNTMKHLLDQDRLRKSGTAIVKQPNSFKKVKYLLTEAVAKIGYIPFMEPRITMTSQNAFEAAETPSSRSSRDPSSLNSPANHLLSLLLTSVRDEQIDSSYIDTIKAVMQIALQSATTRRTQLAALRNFARLISMDNDFNTKACVVFWRLLAEAATLALRLSPHSDPHDSSPQHPGHDFREAVKLLELGIHYMSVDVPTWCELHNCIASALRGEISNEGIILIMTEPLAGTVCKEVKTRDENLLAFALPVIKTAYWPQSAHLMERAQKLLWGVVHAPHRGTSVDPFDNLYSLIDALLIRAYVKVADLPSQHLNELLLTVTQVINSSPSVLQSSILSRIQDGLAVWIEDAQGLLGKSRSQISADWPYVQEMWQTVMTAIQNLPAFSTSTLSKHQHLLLSSLRSRHRSIANDSLEMWNRTFGCAESLEYPDELRTLLTKLQPVTELILPTFPDTEDDEVTSYSINFVESEESGEDAPALRLPMTKGPSPLAKEPFRSLPHSPSPQPPGIREAPQPAKRAVRITPKERLRHEDPRIRFAAVESSPLAPEAVDSQHLTDRQKEVKERQTSEAAAMFPEIRSTSRSSSRPVEYHLPKLVLKPSTKQAGRSTVNEETSPILPSDILMNDFLGSSPTPSSSKKGKDQRYDDECPSSPPYVQPQSNQIHDIDMDLTIGDIVDSTTGENHEHGTASTNAELPITKGSFEVNGEREVMNEVSSLLNGHMEAPASNEAHVLPDERILSDQDVFVDAPADPIAEQSMSEPEVSRVTDSFQSQKFSQSATEDDQAAAQLIGEMERASSQQEGATKDTARSRSRTGRKRKSIFDHPPSAIKKSRRTSGPPAGKNPVASTRPGVAVADCVMIDVREVEGVREASPHIKREGSPSPSIITATQFEQETASSRRKSGRPRKTSRVGQLSQETASIRKSPRETHVKIEPGVDVETTPMPYGTRRSSRLTETSMRQGLRSTDGSEKIDPAVSESHDDSNANPSKTSKSGRRRQRRSHEVSQDEESSLVTDSPAPFANDDGVEMAVDETRAAISDDRQARRVSQPQNDQISLPNQPSDGHQLRPDAALEARDNVPTAQWILQGFKDLLQNVKRVALGPEEERAMVGILFESVKEVHEAGRRNGAT</sequence>
<feature type="compositionally biased region" description="Basic and acidic residues" evidence="7">
    <location>
        <begin position="1601"/>
        <end position="1617"/>
    </location>
</feature>
<evidence type="ECO:0000313" key="9">
    <source>
        <dbReference type="EMBL" id="KAK0516808.1"/>
    </source>
</evidence>
<feature type="compositionally biased region" description="Polar residues" evidence="7">
    <location>
        <begin position="1236"/>
        <end position="1249"/>
    </location>
</feature>
<dbReference type="SUPFAM" id="SSF48371">
    <property type="entry name" value="ARM repeat"/>
    <property type="match status" value="1"/>
</dbReference>
<feature type="compositionally biased region" description="Polar residues" evidence="7">
    <location>
        <begin position="1516"/>
        <end position="1531"/>
    </location>
</feature>
<feature type="region of interest" description="Disordered" evidence="7">
    <location>
        <begin position="1"/>
        <end position="61"/>
    </location>
</feature>
<evidence type="ECO:0000256" key="6">
    <source>
        <dbReference type="ARBA" id="ARBA00023306"/>
    </source>
</evidence>
<feature type="compositionally biased region" description="Basic and acidic residues" evidence="7">
    <location>
        <begin position="1665"/>
        <end position="1677"/>
    </location>
</feature>
<keyword evidence="6" id="KW-0131">Cell cycle</keyword>
<protein>
    <recommendedName>
        <fullName evidence="8">Telomere-associated protein Rif1 N-terminal domain-containing protein</fullName>
    </recommendedName>
</protein>
<evidence type="ECO:0000256" key="4">
    <source>
        <dbReference type="ARBA" id="ARBA00022895"/>
    </source>
</evidence>
<keyword evidence="4" id="KW-0779">Telomere</keyword>